<evidence type="ECO:0000313" key="2">
    <source>
        <dbReference type="EMBL" id="KFA64017.1"/>
    </source>
</evidence>
<dbReference type="InParanoid" id="A0A084QJ82"/>
<proteinExistence type="predicted"/>
<feature type="region of interest" description="Disordered" evidence="1">
    <location>
        <begin position="10"/>
        <end position="30"/>
    </location>
</feature>
<name>A0A084QJ82_STAC4</name>
<evidence type="ECO:0000313" key="3">
    <source>
        <dbReference type="Proteomes" id="UP000028524"/>
    </source>
</evidence>
<keyword evidence="3" id="KW-1185">Reference proteome</keyword>
<dbReference type="HOGENOM" id="CLU_052078_1_0_1"/>
<dbReference type="STRING" id="1283841.A0A084QJ82"/>
<dbReference type="OrthoDB" id="4167490at2759"/>
<reference evidence="2 3" key="1">
    <citation type="journal article" date="2014" name="BMC Genomics">
        <title>Comparative genome sequencing reveals chemotype-specific gene clusters in the toxigenic black mold Stachybotrys.</title>
        <authorList>
            <person name="Semeiks J."/>
            <person name="Borek D."/>
            <person name="Otwinowski Z."/>
            <person name="Grishin N.V."/>
        </authorList>
    </citation>
    <scope>NUCLEOTIDE SEQUENCE [LARGE SCALE GENOMIC DNA]</scope>
    <source>
        <strain evidence="2 3">IBT 40285</strain>
    </source>
</reference>
<feature type="compositionally biased region" description="Acidic residues" evidence="1">
    <location>
        <begin position="406"/>
        <end position="423"/>
    </location>
</feature>
<evidence type="ECO:0000256" key="1">
    <source>
        <dbReference type="SAM" id="MobiDB-lite"/>
    </source>
</evidence>
<feature type="region of interest" description="Disordered" evidence="1">
    <location>
        <begin position="401"/>
        <end position="432"/>
    </location>
</feature>
<organism evidence="2 3">
    <name type="scientific">Stachybotrys chlorohalonatus (strain IBT 40285)</name>
    <dbReference type="NCBI Taxonomy" id="1283841"/>
    <lineage>
        <taxon>Eukaryota</taxon>
        <taxon>Fungi</taxon>
        <taxon>Dikarya</taxon>
        <taxon>Ascomycota</taxon>
        <taxon>Pezizomycotina</taxon>
        <taxon>Sordariomycetes</taxon>
        <taxon>Hypocreomycetidae</taxon>
        <taxon>Hypocreales</taxon>
        <taxon>Stachybotryaceae</taxon>
        <taxon>Stachybotrys</taxon>
    </lineage>
</organism>
<feature type="compositionally biased region" description="Basic and acidic residues" evidence="1">
    <location>
        <begin position="15"/>
        <end position="24"/>
    </location>
</feature>
<dbReference type="Proteomes" id="UP000028524">
    <property type="component" value="Unassembled WGS sequence"/>
</dbReference>
<accession>A0A084QJ82</accession>
<gene>
    <name evidence="2" type="ORF">S40285_04211</name>
</gene>
<dbReference type="EMBL" id="KL660704">
    <property type="protein sequence ID" value="KFA64017.1"/>
    <property type="molecule type" value="Genomic_DNA"/>
</dbReference>
<protein>
    <submittedName>
        <fullName evidence="2">Uncharacterized protein</fullName>
    </submittedName>
</protein>
<sequence length="432" mass="48586">MNLTPVLVRGKRKAPIRDSPDQPLRKKPMKSLSAVLASRRRATIETLPAETLELIFLYSQNLALPRASGIVGCKLSARSTFIRLFIQAFCDTWNQGFGLPLRRSNGEKKWCRQKLSRAGHGPFPRAGREHHDGDPVLQSAVLNLPQVDIDLILQAQHIWASACARDRSYGHTPVLSSLLEQDPHDPDADFHCFDARECFEAEYQQALVIPLVGFANLPWAYQDVHPSTRLPTNLLTGPWDEEKMRRLFWLRRGGAMTKDHDFGRIPWEVRSECLQNMAFGGPKPNALAFNCLVDKFLVRNIPSLVIHKHMTDIDQRYISQRDSGASLMVLRAMWRTLELATLLRPDPGHETLPVKTEQPMAIRGDLGRVAAECVRLAVAGHYDARGVELTDRMTEVLKEALGGTYSEEDSESFDEDDFEEDSGVDVGPSFSP</sequence>
<dbReference type="AlphaFoldDB" id="A0A084QJ82"/>